<evidence type="ECO:0000256" key="3">
    <source>
        <dbReference type="ARBA" id="ARBA00023054"/>
    </source>
</evidence>
<dbReference type="Proteomes" id="UP000694562">
    <property type="component" value="Unplaced"/>
</dbReference>
<comment type="subcellular location">
    <subcellularLocation>
        <location evidence="1">Cytoplasm</location>
    </subcellularLocation>
</comment>
<dbReference type="GO" id="GO:0005737">
    <property type="term" value="C:cytoplasm"/>
    <property type="evidence" value="ECO:0007669"/>
    <property type="project" value="UniProtKB-SubCell"/>
</dbReference>
<keyword evidence="6" id="KW-1185">Reference proteome</keyword>
<feature type="coiled-coil region" evidence="4">
    <location>
        <begin position="694"/>
        <end position="760"/>
    </location>
</feature>
<reference evidence="5" key="2">
    <citation type="submission" date="2025-09" db="UniProtKB">
        <authorList>
            <consortium name="Ensembl"/>
        </authorList>
    </citation>
    <scope>IDENTIFICATION</scope>
</reference>
<dbReference type="AlphaFoldDB" id="A0A8C4TTP5"/>
<sequence>MECSMWTCSTSAADEDLLANLQSLHSQLKRTEKNLQIVEEELSSTGTSEHYGRCFHEAADFTLEDLVQPNCSCQRFSNCEKNAIKTSCQDFQRKSESYSVSTTSDKSAEENEHLKEKLNVLHEQNASLVSQNHCLKNRVETMNFELMQSKTKISYLESTLGTHLVSIPKWKEQIANLEAEVSAQDKILRDAENKLDQSQKTAMEREDMLQRYKKDYKNLKMELIEQNKQGKRAEQQRNEALLNAEELIRAFKRYKEKITEKLEKVKAEEAILGKCLINCEKEKEKLNEKCVSYRKDLDILEEQLRQLKEENHDKKEEVKTLEAKNTEMVSMLTQSDQKIIELESELREKETVLKEKNALVSENAELRALTAQQHNHLKLCCQEVEDSKEELNILETIISQLSLSTPEEFKWQHLKHQLSSSLREESVSESSCELNKPLIADLSIKLAMKEAEIQKPCANFVCTGAEHLSNGKEVQENSGLCGLETEPVKLIRSQGESRKRQQLELISKQFEKERQRFQKEIEKLRAKVTKADDENSSLKISMDQRASQFKIIQEDLLKKASKTSSLEKEITKKSSQLSALERQLEIKNIAYSAAATKNTELEQELMGKNRHIHELETAISKEHEQITSAFEKEKLAHLEQHKELEKRIELLQTQLEKKHQQLIEQEKIISVLQQDVIRKQHHIDSLDGLLTESRKEMENQNVKKNQGLKMLKSQLEEETIKVRQLESALNICKEEVALYLNQSQENKEIFENQLKNKSEEVYYLQKEIKLKDQNIQDTSEQNILLQQTLHHQQQMLQQETIRNGELEDSQTKLEKQVSNLEQELQKQKACAEDELRKVEEKLHLAAEEAYLNRQKVDELNNTIRQIKLEMEQCKNELSGMEKEVVQLKQEGENKTMQINQLNITLDETRSELDEKANEVKDLEDKLLQSETCHREALQKIVELESALQNAHGELKITSAELQELEDALQNAQSSLEEKHVAIMDLTTELRYCKGEIEDKTQQLFDMDQALKERNWELKQRAAQITQLDMTVREHRGEMEQQIIQLECNLEKSELEIKECNKQMESLEKKLQHSKDELREKEFELLQRDQEINQLKKKVVRKQQSLEALEKQLCRWKCAKLLG</sequence>
<organism evidence="5 6">
    <name type="scientific">Falco tinnunculus</name>
    <name type="common">Common kestrel</name>
    <dbReference type="NCBI Taxonomy" id="100819"/>
    <lineage>
        <taxon>Eukaryota</taxon>
        <taxon>Metazoa</taxon>
        <taxon>Chordata</taxon>
        <taxon>Craniata</taxon>
        <taxon>Vertebrata</taxon>
        <taxon>Euteleostomi</taxon>
        <taxon>Archelosauria</taxon>
        <taxon>Archosauria</taxon>
        <taxon>Dinosauria</taxon>
        <taxon>Saurischia</taxon>
        <taxon>Theropoda</taxon>
        <taxon>Coelurosauria</taxon>
        <taxon>Aves</taxon>
        <taxon>Neognathae</taxon>
        <taxon>Neoaves</taxon>
        <taxon>Telluraves</taxon>
        <taxon>Australaves</taxon>
        <taxon>Falconiformes</taxon>
        <taxon>Falconidae</taxon>
        <taxon>Falco</taxon>
    </lineage>
</organism>
<keyword evidence="3 4" id="KW-0175">Coiled coil</keyword>
<dbReference type="PANTHER" id="PTHR18875">
    <property type="entry name" value="SARCOMA ANTIGEN NY-SAR-24/CYTOSKELETAL PROTEIN SOJO"/>
    <property type="match status" value="1"/>
</dbReference>
<feature type="coiled-coil region" evidence="4">
    <location>
        <begin position="104"/>
        <end position="131"/>
    </location>
</feature>
<feature type="coiled-coil region" evidence="4">
    <location>
        <begin position="796"/>
        <end position="981"/>
    </location>
</feature>
<dbReference type="Gene3D" id="1.20.5.730">
    <property type="entry name" value="Single helix bin"/>
    <property type="match status" value="1"/>
</dbReference>
<feature type="coiled-coil region" evidence="4">
    <location>
        <begin position="174"/>
        <end position="359"/>
    </location>
</feature>
<dbReference type="PANTHER" id="PTHR18875:SF8">
    <property type="entry name" value="COILED-COIL DOMAIN-CONTAINING PROTEIN 18"/>
    <property type="match status" value="1"/>
</dbReference>
<evidence type="ECO:0000313" key="5">
    <source>
        <dbReference type="Ensembl" id="ENSFTIP00000001049.1"/>
    </source>
</evidence>
<accession>A0A8C4TTP5</accession>
<dbReference type="OrthoDB" id="2160759at2759"/>
<evidence type="ECO:0000256" key="1">
    <source>
        <dbReference type="ARBA" id="ARBA00004496"/>
    </source>
</evidence>
<evidence type="ECO:0000313" key="6">
    <source>
        <dbReference type="Proteomes" id="UP000694562"/>
    </source>
</evidence>
<evidence type="ECO:0000256" key="4">
    <source>
        <dbReference type="SAM" id="Coils"/>
    </source>
</evidence>
<protein>
    <submittedName>
        <fullName evidence="5">Coiled-coil domain containing 18</fullName>
    </submittedName>
</protein>
<feature type="coiled-coil region" evidence="4">
    <location>
        <begin position="1035"/>
        <end position="1111"/>
    </location>
</feature>
<keyword evidence="2" id="KW-0963">Cytoplasm</keyword>
<feature type="coiled-coil region" evidence="4">
    <location>
        <begin position="500"/>
        <end position="668"/>
    </location>
</feature>
<dbReference type="Gene3D" id="1.20.120.330">
    <property type="entry name" value="Nucleotidyltransferases domain 2"/>
    <property type="match status" value="1"/>
</dbReference>
<name>A0A8C4TTP5_FALTI</name>
<dbReference type="Ensembl" id="ENSFTIT00000001105.1">
    <property type="protein sequence ID" value="ENSFTIP00000001049.1"/>
    <property type="gene ID" value="ENSFTIG00000000735.1"/>
</dbReference>
<evidence type="ECO:0000256" key="2">
    <source>
        <dbReference type="ARBA" id="ARBA00022490"/>
    </source>
</evidence>
<reference evidence="5" key="1">
    <citation type="submission" date="2025-08" db="UniProtKB">
        <authorList>
            <consortium name="Ensembl"/>
        </authorList>
    </citation>
    <scope>IDENTIFICATION</scope>
</reference>
<proteinExistence type="predicted"/>
<dbReference type="OMA" id="SKQPWES"/>
<feature type="coiled-coil region" evidence="4">
    <location>
        <begin position="14"/>
        <end position="41"/>
    </location>
</feature>